<dbReference type="Proteomes" id="UP000770015">
    <property type="component" value="Unassembled WGS sequence"/>
</dbReference>
<organism evidence="2 3">
    <name type="scientific">Plectosphaerella plurivora</name>
    <dbReference type="NCBI Taxonomy" id="936078"/>
    <lineage>
        <taxon>Eukaryota</taxon>
        <taxon>Fungi</taxon>
        <taxon>Dikarya</taxon>
        <taxon>Ascomycota</taxon>
        <taxon>Pezizomycotina</taxon>
        <taxon>Sordariomycetes</taxon>
        <taxon>Hypocreomycetidae</taxon>
        <taxon>Glomerellales</taxon>
        <taxon>Plectosphaerellaceae</taxon>
        <taxon>Plectosphaerella</taxon>
    </lineage>
</organism>
<reference evidence="2" key="1">
    <citation type="journal article" date="2021" name="Nat. Commun.">
        <title>Genetic determinants of endophytism in the Arabidopsis root mycobiome.</title>
        <authorList>
            <person name="Mesny F."/>
            <person name="Miyauchi S."/>
            <person name="Thiergart T."/>
            <person name="Pickel B."/>
            <person name="Atanasova L."/>
            <person name="Karlsson M."/>
            <person name="Huettel B."/>
            <person name="Barry K.W."/>
            <person name="Haridas S."/>
            <person name="Chen C."/>
            <person name="Bauer D."/>
            <person name="Andreopoulos W."/>
            <person name="Pangilinan J."/>
            <person name="LaButti K."/>
            <person name="Riley R."/>
            <person name="Lipzen A."/>
            <person name="Clum A."/>
            <person name="Drula E."/>
            <person name="Henrissat B."/>
            <person name="Kohler A."/>
            <person name="Grigoriev I.V."/>
            <person name="Martin F.M."/>
            <person name="Hacquard S."/>
        </authorList>
    </citation>
    <scope>NUCLEOTIDE SEQUENCE</scope>
    <source>
        <strain evidence="2">MPI-SDFR-AT-0117</strain>
    </source>
</reference>
<dbReference type="PANTHER" id="PTHR42951:SF14">
    <property type="entry name" value="METALLO-BETA-LACTAMASE SUPERFAMILY PROTEIN"/>
    <property type="match status" value="1"/>
</dbReference>
<dbReference type="SMART" id="SM00849">
    <property type="entry name" value="Lactamase_B"/>
    <property type="match status" value="1"/>
</dbReference>
<dbReference type="OrthoDB" id="536211at2759"/>
<dbReference type="Gene3D" id="3.60.15.10">
    <property type="entry name" value="Ribonuclease Z/Hydroxyacylglutathione hydrolase-like"/>
    <property type="match status" value="1"/>
</dbReference>
<accession>A0A9P8V743</accession>
<evidence type="ECO:0000313" key="2">
    <source>
        <dbReference type="EMBL" id="KAH6679894.1"/>
    </source>
</evidence>
<dbReference type="SUPFAM" id="SSF56281">
    <property type="entry name" value="Metallo-hydrolase/oxidoreductase"/>
    <property type="match status" value="1"/>
</dbReference>
<sequence>MLGKYAASVLVCASTIRAACTPGLRAEHFINSAPSLDMVSTLVIGSEAAVIFDLPLAIPQAVALADWVKNTTDKPVIAAFTTHFHPDHYLSGAAFLDRFPDANFYANAQTASLIKNDAAERISIWKSILGDDAIVDVAAVPVPFNFTFFTLPGDESSPIHLISPLVADTIDKMIFWIPSISTLIAGDAVYGRGLHLWLADMLSPALTQAWLSTLEFIESLSPKKVIPGHATSLESFSDGADIEHTRRYIEVFQEQVEAKGKDALTPAEISEIFDSQFPGLLASSTSALLLNVTSEEFGRGGTRLARTFDLASFNDTQQLAGWNLK</sequence>
<dbReference type="InterPro" id="IPR036866">
    <property type="entry name" value="RibonucZ/Hydroxyglut_hydro"/>
</dbReference>
<dbReference type="InterPro" id="IPR001279">
    <property type="entry name" value="Metallo-B-lactamas"/>
</dbReference>
<proteinExistence type="predicted"/>
<dbReference type="CDD" id="cd07739">
    <property type="entry name" value="metallo-hydrolase-like_MBL-fold"/>
    <property type="match status" value="1"/>
</dbReference>
<feature type="domain" description="Metallo-beta-lactamase" evidence="1">
    <location>
        <begin position="37"/>
        <end position="229"/>
    </location>
</feature>
<name>A0A9P8V743_9PEZI</name>
<evidence type="ECO:0000259" key="1">
    <source>
        <dbReference type="SMART" id="SM00849"/>
    </source>
</evidence>
<protein>
    <submittedName>
        <fullName evidence="2">Metallo-beta-lactamase family protein</fullName>
    </submittedName>
</protein>
<dbReference type="AlphaFoldDB" id="A0A9P8V743"/>
<dbReference type="InterPro" id="IPR050855">
    <property type="entry name" value="NDM-1-like"/>
</dbReference>
<dbReference type="Pfam" id="PF00753">
    <property type="entry name" value="Lactamase_B"/>
    <property type="match status" value="1"/>
</dbReference>
<evidence type="ECO:0000313" key="3">
    <source>
        <dbReference type="Proteomes" id="UP000770015"/>
    </source>
</evidence>
<gene>
    <name evidence="2" type="ORF">F5X68DRAFT_234415</name>
</gene>
<dbReference type="PANTHER" id="PTHR42951">
    <property type="entry name" value="METALLO-BETA-LACTAMASE DOMAIN-CONTAINING"/>
    <property type="match status" value="1"/>
</dbReference>
<keyword evidence="3" id="KW-1185">Reference proteome</keyword>
<dbReference type="EMBL" id="JAGSXJ010000020">
    <property type="protein sequence ID" value="KAH6679894.1"/>
    <property type="molecule type" value="Genomic_DNA"/>
</dbReference>
<comment type="caution">
    <text evidence="2">The sequence shown here is derived from an EMBL/GenBank/DDBJ whole genome shotgun (WGS) entry which is preliminary data.</text>
</comment>